<dbReference type="InterPro" id="IPR050796">
    <property type="entry name" value="SCF_F-box_component"/>
</dbReference>
<organism evidence="2 3">
    <name type="scientific">Arabidopsis thaliana x Arabidopsis arenosa</name>
    <dbReference type="NCBI Taxonomy" id="1240361"/>
    <lineage>
        <taxon>Eukaryota</taxon>
        <taxon>Viridiplantae</taxon>
        <taxon>Streptophyta</taxon>
        <taxon>Embryophyta</taxon>
        <taxon>Tracheophyta</taxon>
        <taxon>Spermatophyta</taxon>
        <taxon>Magnoliopsida</taxon>
        <taxon>eudicotyledons</taxon>
        <taxon>Gunneridae</taxon>
        <taxon>Pentapetalae</taxon>
        <taxon>rosids</taxon>
        <taxon>malvids</taxon>
        <taxon>Brassicales</taxon>
        <taxon>Brassicaceae</taxon>
        <taxon>Camelineae</taxon>
        <taxon>Arabidopsis</taxon>
    </lineage>
</organism>
<dbReference type="PROSITE" id="PS50181">
    <property type="entry name" value="FBOX"/>
    <property type="match status" value="1"/>
</dbReference>
<evidence type="ECO:0000313" key="3">
    <source>
        <dbReference type="Proteomes" id="UP000694240"/>
    </source>
</evidence>
<gene>
    <name evidence="2" type="ORF">ISN45_Aa03g018570</name>
</gene>
<dbReference type="CDD" id="cd22157">
    <property type="entry name" value="F-box_AtFBW1-like"/>
    <property type="match status" value="1"/>
</dbReference>
<comment type="caution">
    <text evidence="2">The sequence shown here is derived from an EMBL/GenBank/DDBJ whole genome shotgun (WGS) entry which is preliminary data.</text>
</comment>
<dbReference type="AlphaFoldDB" id="A0A8T2ATX4"/>
<name>A0A8T2ATX4_9BRAS</name>
<dbReference type="Proteomes" id="UP000694240">
    <property type="component" value="Chromosome 8"/>
</dbReference>
<dbReference type="Pfam" id="PF00646">
    <property type="entry name" value="F-box"/>
    <property type="match status" value="1"/>
</dbReference>
<protein>
    <submittedName>
        <fullName evidence="2">F-box domain</fullName>
    </submittedName>
</protein>
<dbReference type="InterPro" id="IPR006527">
    <property type="entry name" value="F-box-assoc_dom_typ1"/>
</dbReference>
<proteinExistence type="predicted"/>
<dbReference type="NCBIfam" id="TIGR01640">
    <property type="entry name" value="F_box_assoc_1"/>
    <property type="match status" value="1"/>
</dbReference>
<reference evidence="2 3" key="1">
    <citation type="submission" date="2020-12" db="EMBL/GenBank/DDBJ databases">
        <title>Concerted genomic and epigenomic changes stabilize Arabidopsis allopolyploids.</title>
        <authorList>
            <person name="Chen Z."/>
        </authorList>
    </citation>
    <scope>NUCLEOTIDE SEQUENCE [LARGE SCALE GENOMIC DNA]</scope>
    <source>
        <strain evidence="2">Allo738</strain>
        <tissue evidence="2">Leaf</tissue>
    </source>
</reference>
<evidence type="ECO:0000259" key="1">
    <source>
        <dbReference type="PROSITE" id="PS50181"/>
    </source>
</evidence>
<keyword evidence="3" id="KW-1185">Reference proteome</keyword>
<dbReference type="PANTHER" id="PTHR31672">
    <property type="entry name" value="BNACNNG10540D PROTEIN"/>
    <property type="match status" value="1"/>
</dbReference>
<dbReference type="Pfam" id="PF07734">
    <property type="entry name" value="FBA_1"/>
    <property type="match status" value="1"/>
</dbReference>
<accession>A0A8T2ATX4</accession>
<evidence type="ECO:0000313" key="2">
    <source>
        <dbReference type="EMBL" id="KAG7577598.1"/>
    </source>
</evidence>
<dbReference type="EMBL" id="JAEFBK010000008">
    <property type="protein sequence ID" value="KAG7577598.1"/>
    <property type="molecule type" value="Genomic_DNA"/>
</dbReference>
<dbReference type="SMART" id="SM00256">
    <property type="entry name" value="FBOX"/>
    <property type="match status" value="1"/>
</dbReference>
<sequence length="388" mass="45252">MTKISDLPRDLAEEVLSRVPVTSLRAVRFTCKKWNTLTKHRSFTKKLVCQAKAEPKKKQAKEFYAIMTMNYKVYLMSVNLDEIHKDDNVESSIKQKGKLISLNVADRILSISQVCHCDGLLLCITNDNSRLVVWNPYSGQTRRVQPRISYKRWDYKYALGYEMKNNSYRSHKILRFRDSYLGPFQPLWEFEIYNLNSNSWKDVEVTPDWTIDQHGVSLKGNTYWSSLRHKSLHFEILEEIPGFLLCFDFTTEKFGRRLPLPFKYPIREDTLTLSIVREEQLAVLGQHQHWTEIWISNKIEPNAVSWSKLFLIVDEIRLDPARAATFFVDEEENVAVVFDKGKWVRKSSRNTANIVGVDGYDKEADLGESVHKYCFPLVCSYVPSSVEI</sequence>
<dbReference type="InterPro" id="IPR017451">
    <property type="entry name" value="F-box-assoc_interact_dom"/>
</dbReference>
<feature type="domain" description="F-box" evidence="1">
    <location>
        <begin position="1"/>
        <end position="47"/>
    </location>
</feature>
<dbReference type="InterPro" id="IPR001810">
    <property type="entry name" value="F-box_dom"/>
</dbReference>